<accession>M5G3B0</accession>
<keyword evidence="8" id="KW-1185">Reference proteome</keyword>
<dbReference type="EMBL" id="JH795860">
    <property type="protein sequence ID" value="EJU03179.1"/>
    <property type="molecule type" value="Genomic_DNA"/>
</dbReference>
<dbReference type="HOGENOM" id="CLU_023272_0_0_1"/>
<feature type="compositionally biased region" description="Low complexity" evidence="5">
    <location>
        <begin position="158"/>
        <end position="180"/>
    </location>
</feature>
<dbReference type="PANTHER" id="PTHR46423:SF1">
    <property type="entry name" value="RNA POLYMERASE II-ASSOCIATED PROTEIN 3"/>
    <property type="match status" value="1"/>
</dbReference>
<evidence type="ECO:0000313" key="7">
    <source>
        <dbReference type="EMBL" id="EJU03179.1"/>
    </source>
</evidence>
<evidence type="ECO:0000256" key="3">
    <source>
        <dbReference type="ARBA" id="ARBA00038275"/>
    </source>
</evidence>
<feature type="compositionally biased region" description="Polar residues" evidence="5">
    <location>
        <begin position="121"/>
        <end position="133"/>
    </location>
</feature>
<protein>
    <recommendedName>
        <fullName evidence="4">RNA polymerase II-associated protein 3</fullName>
    </recommendedName>
</protein>
<dbReference type="GO" id="GO:0101031">
    <property type="term" value="C:protein folding chaperone complex"/>
    <property type="evidence" value="ECO:0007669"/>
    <property type="project" value="TreeGrafter"/>
</dbReference>
<dbReference type="InterPro" id="IPR025986">
    <property type="entry name" value="RPAP3-like_C"/>
</dbReference>
<dbReference type="OrthoDB" id="629492at2759"/>
<dbReference type="SMART" id="SM00028">
    <property type="entry name" value="TPR"/>
    <property type="match status" value="3"/>
</dbReference>
<evidence type="ECO:0000313" key="8">
    <source>
        <dbReference type="Proteomes" id="UP000030653"/>
    </source>
</evidence>
<dbReference type="AlphaFoldDB" id="M5G3B0"/>
<keyword evidence="2" id="KW-0802">TPR repeat</keyword>
<dbReference type="STRING" id="1858805.M5G3B0"/>
<evidence type="ECO:0000259" key="6">
    <source>
        <dbReference type="Pfam" id="PF13877"/>
    </source>
</evidence>
<dbReference type="Proteomes" id="UP000030653">
    <property type="component" value="Unassembled WGS sequence"/>
</dbReference>
<dbReference type="RefSeq" id="XP_040630073.1">
    <property type="nucleotide sequence ID" value="XM_040770000.1"/>
</dbReference>
<keyword evidence="1" id="KW-0677">Repeat</keyword>
<dbReference type="PANTHER" id="PTHR46423">
    <property type="entry name" value="RNA POLYMERASE II-ASSOCIATED PROTEIN 3"/>
    <property type="match status" value="1"/>
</dbReference>
<dbReference type="InterPro" id="IPR011990">
    <property type="entry name" value="TPR-like_helical_dom_sf"/>
</dbReference>
<dbReference type="InterPro" id="IPR051966">
    <property type="entry name" value="RPAP3"/>
</dbReference>
<feature type="region of interest" description="Disordered" evidence="5">
    <location>
        <begin position="121"/>
        <end position="180"/>
    </location>
</feature>
<name>M5G3B0_DACPD</name>
<dbReference type="Gene3D" id="1.25.40.10">
    <property type="entry name" value="Tetratricopeptide repeat domain"/>
    <property type="match status" value="1"/>
</dbReference>
<evidence type="ECO:0000256" key="4">
    <source>
        <dbReference type="ARBA" id="ARBA00040133"/>
    </source>
</evidence>
<dbReference type="OMA" id="NGTHELF"/>
<organism evidence="7 8">
    <name type="scientific">Dacryopinax primogenitus (strain DJM 731)</name>
    <name type="common">Brown rot fungus</name>
    <dbReference type="NCBI Taxonomy" id="1858805"/>
    <lineage>
        <taxon>Eukaryota</taxon>
        <taxon>Fungi</taxon>
        <taxon>Dikarya</taxon>
        <taxon>Basidiomycota</taxon>
        <taxon>Agaricomycotina</taxon>
        <taxon>Dacrymycetes</taxon>
        <taxon>Dacrymycetales</taxon>
        <taxon>Dacrymycetaceae</taxon>
        <taxon>Dacryopinax</taxon>
    </lineage>
</organism>
<sequence>MSTPSEAKENGNKAFKAGQYDIAVGHYTRAVVLSQSSDVPVDPVFYLNRAAAYLKLEKYEDAARDCTLALGLKREVKALFRRAQARLGAGDERGAREDLDEALLLEPMNQAVKLLLSSLTQPTKEKTSATPSNAGEHAAPSTSSPRRRRIPITLVDTPSSAAKPLKSALKSSSAPVATPAASTDLLTAVSTTRLTHTPVRSSALVGETSSATSAPAPSFAAAKATRERRVGGGMFKADGTGRIIGSPGPGQPQLSTSSPKSVKEVVERPPVLAEEKVVLPSVPKRASEFVLNLRELGEHARWAYLQLIPPANLPVFFGSALEPDTLSSLIHVLSSVTPPRPLVAEYLRAIPRCARFGTMRLFLGAGEEEMVRGMVGELGDEGLRKEWGF</sequence>
<evidence type="ECO:0000256" key="1">
    <source>
        <dbReference type="ARBA" id="ARBA00022737"/>
    </source>
</evidence>
<feature type="region of interest" description="Disordered" evidence="5">
    <location>
        <begin position="197"/>
        <end position="265"/>
    </location>
</feature>
<dbReference type="GeneID" id="63685062"/>
<dbReference type="Pfam" id="PF13877">
    <property type="entry name" value="RPAP3_C"/>
    <property type="match status" value="1"/>
</dbReference>
<evidence type="ECO:0000256" key="2">
    <source>
        <dbReference type="ARBA" id="ARBA00022803"/>
    </source>
</evidence>
<dbReference type="SUPFAM" id="SSF48452">
    <property type="entry name" value="TPR-like"/>
    <property type="match status" value="1"/>
</dbReference>
<evidence type="ECO:0000256" key="5">
    <source>
        <dbReference type="SAM" id="MobiDB-lite"/>
    </source>
</evidence>
<feature type="domain" description="RNA-polymerase II-associated protein 3-like C-terminal" evidence="6">
    <location>
        <begin position="283"/>
        <end position="367"/>
    </location>
</feature>
<gene>
    <name evidence="7" type="ORF">DACRYDRAFT_115414</name>
</gene>
<comment type="similarity">
    <text evidence="3">Belongs to the RPAP3 family.</text>
</comment>
<proteinExistence type="inferred from homology"/>
<feature type="compositionally biased region" description="Low complexity" evidence="5">
    <location>
        <begin position="208"/>
        <end position="223"/>
    </location>
</feature>
<dbReference type="InterPro" id="IPR019734">
    <property type="entry name" value="TPR_rpt"/>
</dbReference>
<reference evidence="7 8" key="1">
    <citation type="journal article" date="2012" name="Science">
        <title>The Paleozoic origin of enzymatic lignin decomposition reconstructed from 31 fungal genomes.</title>
        <authorList>
            <person name="Floudas D."/>
            <person name="Binder M."/>
            <person name="Riley R."/>
            <person name="Barry K."/>
            <person name="Blanchette R.A."/>
            <person name="Henrissat B."/>
            <person name="Martinez A.T."/>
            <person name="Otillar R."/>
            <person name="Spatafora J.W."/>
            <person name="Yadav J.S."/>
            <person name="Aerts A."/>
            <person name="Benoit I."/>
            <person name="Boyd A."/>
            <person name="Carlson A."/>
            <person name="Copeland A."/>
            <person name="Coutinho P.M."/>
            <person name="de Vries R.P."/>
            <person name="Ferreira P."/>
            <person name="Findley K."/>
            <person name="Foster B."/>
            <person name="Gaskell J."/>
            <person name="Glotzer D."/>
            <person name="Gorecki P."/>
            <person name="Heitman J."/>
            <person name="Hesse C."/>
            <person name="Hori C."/>
            <person name="Igarashi K."/>
            <person name="Jurgens J.A."/>
            <person name="Kallen N."/>
            <person name="Kersten P."/>
            <person name="Kohler A."/>
            <person name="Kuees U."/>
            <person name="Kumar T.K.A."/>
            <person name="Kuo A."/>
            <person name="LaButti K."/>
            <person name="Larrondo L.F."/>
            <person name="Lindquist E."/>
            <person name="Ling A."/>
            <person name="Lombard V."/>
            <person name="Lucas S."/>
            <person name="Lundell T."/>
            <person name="Martin R."/>
            <person name="McLaughlin D.J."/>
            <person name="Morgenstern I."/>
            <person name="Morin E."/>
            <person name="Murat C."/>
            <person name="Nagy L.G."/>
            <person name="Nolan M."/>
            <person name="Ohm R.A."/>
            <person name="Patyshakuliyeva A."/>
            <person name="Rokas A."/>
            <person name="Ruiz-Duenas F.J."/>
            <person name="Sabat G."/>
            <person name="Salamov A."/>
            <person name="Samejima M."/>
            <person name="Schmutz J."/>
            <person name="Slot J.C."/>
            <person name="St John F."/>
            <person name="Stenlid J."/>
            <person name="Sun H."/>
            <person name="Sun S."/>
            <person name="Syed K."/>
            <person name="Tsang A."/>
            <person name="Wiebenga A."/>
            <person name="Young D."/>
            <person name="Pisabarro A."/>
            <person name="Eastwood D.C."/>
            <person name="Martin F."/>
            <person name="Cullen D."/>
            <person name="Grigoriev I.V."/>
            <person name="Hibbett D.S."/>
        </authorList>
    </citation>
    <scope>NUCLEOTIDE SEQUENCE [LARGE SCALE GENOMIC DNA]</scope>
    <source>
        <strain evidence="7 8">DJM-731 SS1</strain>
    </source>
</reference>